<sequence>MQRIDIQVRPQMPIISILGSQDVPETITMWCETPALTTCDSRQVSVGIGQIHPDDDYPVTLFVCNTIPIVAEEFFATELTLKAGEVEVDGAVAATSQGKAGDSGMRFTLPWQGRTLLQFAAPNGYKEAKGGIQVPNSLDIYLSAVA</sequence>
<dbReference type="EMBL" id="UARK01000001">
    <property type="protein sequence ID" value="SPW23982.1"/>
    <property type="molecule type" value="Genomic_DNA"/>
</dbReference>
<dbReference type="GeneID" id="84573229"/>
<protein>
    <submittedName>
        <fullName evidence="1">Uncharacterized protein</fullName>
    </submittedName>
</protein>
<proteinExistence type="predicted"/>
<accession>A0A3S5BMY7</accession>
<organism evidence="1 2">
    <name type="scientific">Corynebacterium matruchotii</name>
    <dbReference type="NCBI Taxonomy" id="43768"/>
    <lineage>
        <taxon>Bacteria</taxon>
        <taxon>Bacillati</taxon>
        <taxon>Actinomycetota</taxon>
        <taxon>Actinomycetes</taxon>
        <taxon>Mycobacteriales</taxon>
        <taxon>Corynebacteriaceae</taxon>
        <taxon>Corynebacterium</taxon>
    </lineage>
</organism>
<evidence type="ECO:0000313" key="1">
    <source>
        <dbReference type="EMBL" id="SPW23982.1"/>
    </source>
</evidence>
<dbReference type="RefSeq" id="WP_005519864.1">
    <property type="nucleotide sequence ID" value="NZ_CAJPQJ010000029.1"/>
</dbReference>
<dbReference type="Proteomes" id="UP000249886">
    <property type="component" value="Unassembled WGS sequence"/>
</dbReference>
<comment type="caution">
    <text evidence="1">The sequence shown here is derived from an EMBL/GenBank/DDBJ whole genome shotgun (WGS) entry which is preliminary data.</text>
</comment>
<evidence type="ECO:0000313" key="2">
    <source>
        <dbReference type="Proteomes" id="UP000249886"/>
    </source>
</evidence>
<name>A0A3S5BMY7_9CORY</name>
<reference evidence="1 2" key="1">
    <citation type="submission" date="2018-06" db="EMBL/GenBank/DDBJ databases">
        <authorList>
            <consortium name="Pathogen Informatics"/>
            <person name="Doyle S."/>
        </authorList>
    </citation>
    <scope>NUCLEOTIDE SEQUENCE [LARGE SCALE GENOMIC DNA]</scope>
    <source>
        <strain evidence="1 2">NCTC10254</strain>
    </source>
</reference>
<dbReference type="AlphaFoldDB" id="A0A3S5BMY7"/>
<gene>
    <name evidence="1" type="ORF">NCTC10254_00346</name>
</gene>